<comment type="caution">
    <text evidence="2">The sequence shown here is derived from an EMBL/GenBank/DDBJ whole genome shotgun (WGS) entry which is preliminary data.</text>
</comment>
<gene>
    <name evidence="2" type="ORF">PR002_g28375</name>
</gene>
<evidence type="ECO:0000313" key="3">
    <source>
        <dbReference type="Proteomes" id="UP000435112"/>
    </source>
</evidence>
<accession>A0A6A3HBW2</accession>
<sequence>MAQYLREPILVFDVNENDDAHVQRYCYGQHRLENGSDHESGYSDVLSDRQATEYLRNCWSLHVLPTFLVLRHHERHFYGVSHGELFLKWRAEGDPEFTASIAANFAWKAQVNELTDHERRIDLSTVNQLADRAEVNALMIKRCEMRVRLDLVHARMGLPTLDRTGIEADWNKILAFEEQHIHEAYGLDSYAASSSPDQEATGDDHAAPRRHARPATGDVMMTSYFRILRDGPDAPMDVEDKPLSCLIQTANAEAFMKWCNLYRARFDIPATKRRSKPKDLRSWMLKHPDAMRHYFAFLPYPEYEAKTWELAELDMWGAAEAYTEQIGAIQRILEDATTTAQIYLVPSFR</sequence>
<evidence type="ECO:0000256" key="1">
    <source>
        <dbReference type="SAM" id="MobiDB-lite"/>
    </source>
</evidence>
<dbReference type="AlphaFoldDB" id="A0A6A3HBW2"/>
<evidence type="ECO:0000313" key="2">
    <source>
        <dbReference type="EMBL" id="KAE8966404.1"/>
    </source>
</evidence>
<reference evidence="2 3" key="1">
    <citation type="submission" date="2018-09" db="EMBL/GenBank/DDBJ databases">
        <title>Genomic investigation of the strawberry pathogen Phytophthora fragariae indicates pathogenicity is determined by transcriptional variation in three key races.</title>
        <authorList>
            <person name="Adams T.M."/>
            <person name="Armitage A.D."/>
            <person name="Sobczyk M.K."/>
            <person name="Bates H.J."/>
            <person name="Dunwell J.M."/>
            <person name="Nellist C.F."/>
            <person name="Harrison R.J."/>
        </authorList>
    </citation>
    <scope>NUCLEOTIDE SEQUENCE [LARGE SCALE GENOMIC DNA]</scope>
    <source>
        <strain evidence="2 3">SCRP324</strain>
    </source>
</reference>
<dbReference type="OrthoDB" id="128530at2759"/>
<dbReference type="EMBL" id="QXFU01004932">
    <property type="protein sequence ID" value="KAE8966404.1"/>
    <property type="molecule type" value="Genomic_DNA"/>
</dbReference>
<protein>
    <submittedName>
        <fullName evidence="2">Uncharacterized protein</fullName>
    </submittedName>
</protein>
<feature type="region of interest" description="Disordered" evidence="1">
    <location>
        <begin position="192"/>
        <end position="213"/>
    </location>
</feature>
<dbReference type="Proteomes" id="UP000435112">
    <property type="component" value="Unassembled WGS sequence"/>
</dbReference>
<proteinExistence type="predicted"/>
<organism evidence="2 3">
    <name type="scientific">Phytophthora rubi</name>
    <dbReference type="NCBI Taxonomy" id="129364"/>
    <lineage>
        <taxon>Eukaryota</taxon>
        <taxon>Sar</taxon>
        <taxon>Stramenopiles</taxon>
        <taxon>Oomycota</taxon>
        <taxon>Peronosporomycetes</taxon>
        <taxon>Peronosporales</taxon>
        <taxon>Peronosporaceae</taxon>
        <taxon>Phytophthora</taxon>
    </lineage>
</organism>
<name>A0A6A3HBW2_9STRA</name>